<dbReference type="GO" id="GO:0000981">
    <property type="term" value="F:DNA-binding transcription factor activity, RNA polymerase II-specific"/>
    <property type="evidence" value="ECO:0007669"/>
    <property type="project" value="InterPro"/>
</dbReference>
<feature type="region of interest" description="Disordered" evidence="6">
    <location>
        <begin position="97"/>
        <end position="132"/>
    </location>
</feature>
<evidence type="ECO:0000313" key="8">
    <source>
        <dbReference type="EMBL" id="KAF8449041.1"/>
    </source>
</evidence>
<feature type="compositionally biased region" description="Polar residues" evidence="6">
    <location>
        <begin position="622"/>
        <end position="631"/>
    </location>
</feature>
<keyword evidence="9" id="KW-1185">Reference proteome</keyword>
<protein>
    <recommendedName>
        <fullName evidence="7">Zn(2)-C6 fungal-type domain-containing protein</fullName>
    </recommendedName>
</protein>
<dbReference type="InterPro" id="IPR001138">
    <property type="entry name" value="Zn2Cys6_DnaBD"/>
</dbReference>
<evidence type="ECO:0000259" key="7">
    <source>
        <dbReference type="PROSITE" id="PS50048"/>
    </source>
</evidence>
<feature type="region of interest" description="Disordered" evidence="6">
    <location>
        <begin position="1"/>
        <end position="52"/>
    </location>
</feature>
<dbReference type="EMBL" id="WHUW01000003">
    <property type="protein sequence ID" value="KAF8449041.1"/>
    <property type="molecule type" value="Genomic_DNA"/>
</dbReference>
<name>A0AAD4GJM2_BOLED</name>
<dbReference type="Pfam" id="PF04082">
    <property type="entry name" value="Fungal_trans"/>
    <property type="match status" value="1"/>
</dbReference>
<sequence>MHPFARSRDVPPQPSSITFAPPNIHPNLPPDVPRYPPDPQPDFDRSDQNIPFVKGPKRKRLAKACDACHKSKRRCDGTAPCSNCYFASKKCTYTDASGKLVPAPRPFSSDRPEGSSDARSGPYPPYPDIIASRSPSFSATSVHVNDIAVSTTPSSDDDQTSDPRTKRLRTSLGYMSTPSATPPRSLAPPLVQHDRTLERDQALTRELVHLFFAYRQPQRMIIHQPSFLAALSHGTVPQHLLLAVCAVAAPLSSQPRLRTSPCRYAGEIFAQEAVSLMFDKNHQLVCEETLATAQALLLLQLYDRMGKSLWVGQHYQLALEIVTKIGIFDSDSTVLTPHPSPELIDTCIERECARRVFWLIFISDCFGWMLYRRARLATDSQLSLRLPIDETSFEVSPLTAIPEFITKPSPSYSLCSESGQLIRMLLLHEEAERFVDELNDCENGRYPVNQLRELEARVGAWTNALPEHMRFTDDSMWVHVTQYDTASNMGAWCFFIMHVIHCSCMFALNLGRQRCRMDMPLDLTWARERLLKIIEALGRKGKLSIFLGIAIWPLFKYADEPPSQTLLNWSSEFEEIWGVRMQDLSQRQMGYRQPLRAQFTPMPPPLPTARVHATGVSPGPTSPVSQTGSGVSPSLMVQQPYYASHGRMPQDGQFNPLSPSSYPEVRVQVGHDAREKEVRNVVNDVDIDPALQAVSNTRLQATSQLPASAPSPSQSLPSLKASGLLEWPRPGSTDAGVAPSAVQSSGNWQPPVQHIAPPRQPQRDPARSFSAQSPSDGSRPPAPSASSGMPVGLQWLAHESSVSRPS</sequence>
<dbReference type="Pfam" id="PF00172">
    <property type="entry name" value="Zn_clus"/>
    <property type="match status" value="1"/>
</dbReference>
<reference evidence="8" key="2">
    <citation type="journal article" date="2020" name="Nat. Commun.">
        <title>Large-scale genome sequencing of mycorrhizal fungi provides insights into the early evolution of symbiotic traits.</title>
        <authorList>
            <person name="Miyauchi S."/>
            <person name="Kiss E."/>
            <person name="Kuo A."/>
            <person name="Drula E."/>
            <person name="Kohler A."/>
            <person name="Sanchez-Garcia M."/>
            <person name="Morin E."/>
            <person name="Andreopoulos B."/>
            <person name="Barry K.W."/>
            <person name="Bonito G."/>
            <person name="Buee M."/>
            <person name="Carver A."/>
            <person name="Chen C."/>
            <person name="Cichocki N."/>
            <person name="Clum A."/>
            <person name="Culley D."/>
            <person name="Crous P.W."/>
            <person name="Fauchery L."/>
            <person name="Girlanda M."/>
            <person name="Hayes R.D."/>
            <person name="Keri Z."/>
            <person name="LaButti K."/>
            <person name="Lipzen A."/>
            <person name="Lombard V."/>
            <person name="Magnuson J."/>
            <person name="Maillard F."/>
            <person name="Murat C."/>
            <person name="Nolan M."/>
            <person name="Ohm R.A."/>
            <person name="Pangilinan J."/>
            <person name="Pereira M.F."/>
            <person name="Perotto S."/>
            <person name="Peter M."/>
            <person name="Pfister S."/>
            <person name="Riley R."/>
            <person name="Sitrit Y."/>
            <person name="Stielow J.B."/>
            <person name="Szollosi G."/>
            <person name="Zifcakova L."/>
            <person name="Stursova M."/>
            <person name="Spatafora J.W."/>
            <person name="Tedersoo L."/>
            <person name="Vaario L.M."/>
            <person name="Yamada A."/>
            <person name="Yan M."/>
            <person name="Wang P."/>
            <person name="Xu J."/>
            <person name="Bruns T."/>
            <person name="Baldrian P."/>
            <person name="Vilgalys R."/>
            <person name="Dunand C."/>
            <person name="Henrissat B."/>
            <person name="Grigoriev I.V."/>
            <person name="Hibbett D."/>
            <person name="Nagy L.G."/>
            <person name="Martin F.M."/>
        </authorList>
    </citation>
    <scope>NUCLEOTIDE SEQUENCE</scope>
    <source>
        <strain evidence="8">BED1</strain>
    </source>
</reference>
<keyword evidence="3" id="KW-0805">Transcription regulation</keyword>
<dbReference type="InterPro" id="IPR036864">
    <property type="entry name" value="Zn2-C6_fun-type_DNA-bd_sf"/>
</dbReference>
<evidence type="ECO:0000256" key="6">
    <source>
        <dbReference type="SAM" id="MobiDB-lite"/>
    </source>
</evidence>
<comment type="caution">
    <text evidence="8">The sequence shown here is derived from an EMBL/GenBank/DDBJ whole genome shotgun (WGS) entry which is preliminary data.</text>
</comment>
<evidence type="ECO:0000256" key="4">
    <source>
        <dbReference type="ARBA" id="ARBA00023163"/>
    </source>
</evidence>
<dbReference type="PANTHER" id="PTHR47338:SF5">
    <property type="entry name" value="ZN(II)2CYS6 TRANSCRIPTION FACTOR (EUROFUNG)"/>
    <property type="match status" value="1"/>
</dbReference>
<keyword evidence="4" id="KW-0804">Transcription</keyword>
<dbReference type="PROSITE" id="PS00463">
    <property type="entry name" value="ZN2_CY6_FUNGAL_1"/>
    <property type="match status" value="1"/>
</dbReference>
<keyword evidence="5" id="KW-0539">Nucleus</keyword>
<proteinExistence type="predicted"/>
<dbReference type="Gene3D" id="4.10.240.10">
    <property type="entry name" value="Zn(2)-C6 fungal-type DNA-binding domain"/>
    <property type="match status" value="1"/>
</dbReference>
<organism evidence="8 9">
    <name type="scientific">Boletus edulis BED1</name>
    <dbReference type="NCBI Taxonomy" id="1328754"/>
    <lineage>
        <taxon>Eukaryota</taxon>
        <taxon>Fungi</taxon>
        <taxon>Dikarya</taxon>
        <taxon>Basidiomycota</taxon>
        <taxon>Agaricomycotina</taxon>
        <taxon>Agaricomycetes</taxon>
        <taxon>Agaricomycetidae</taxon>
        <taxon>Boletales</taxon>
        <taxon>Boletineae</taxon>
        <taxon>Boletaceae</taxon>
        <taxon>Boletoideae</taxon>
        <taxon>Boletus</taxon>
    </lineage>
</organism>
<dbReference type="CDD" id="cd12148">
    <property type="entry name" value="fungal_TF_MHR"/>
    <property type="match status" value="1"/>
</dbReference>
<feature type="compositionally biased region" description="Low complexity" evidence="6">
    <location>
        <begin position="701"/>
        <end position="722"/>
    </location>
</feature>
<feature type="compositionally biased region" description="Pro residues" evidence="6">
    <location>
        <begin position="23"/>
        <end position="40"/>
    </location>
</feature>
<comment type="subcellular location">
    <subcellularLocation>
        <location evidence="1">Nucleus</location>
    </subcellularLocation>
</comment>
<keyword evidence="2" id="KW-0479">Metal-binding</keyword>
<dbReference type="GO" id="GO:0008270">
    <property type="term" value="F:zinc ion binding"/>
    <property type="evidence" value="ECO:0007669"/>
    <property type="project" value="InterPro"/>
</dbReference>
<dbReference type="PROSITE" id="PS50048">
    <property type="entry name" value="ZN2_CY6_FUNGAL_2"/>
    <property type="match status" value="1"/>
</dbReference>
<feature type="region of interest" description="Disordered" evidence="6">
    <location>
        <begin position="609"/>
        <end position="631"/>
    </location>
</feature>
<evidence type="ECO:0000313" key="9">
    <source>
        <dbReference type="Proteomes" id="UP001194468"/>
    </source>
</evidence>
<dbReference type="GO" id="GO:0005634">
    <property type="term" value="C:nucleus"/>
    <property type="evidence" value="ECO:0007669"/>
    <property type="project" value="UniProtKB-SubCell"/>
</dbReference>
<dbReference type="PANTHER" id="PTHR47338">
    <property type="entry name" value="ZN(II)2CYS6 TRANSCRIPTION FACTOR (EUROFUNG)-RELATED"/>
    <property type="match status" value="1"/>
</dbReference>
<dbReference type="Proteomes" id="UP001194468">
    <property type="component" value="Unassembled WGS sequence"/>
</dbReference>
<accession>A0AAD4GJM2</accession>
<feature type="compositionally biased region" description="Low complexity" evidence="6">
    <location>
        <begin position="773"/>
        <end position="790"/>
    </location>
</feature>
<feature type="domain" description="Zn(2)-C6 fungal-type" evidence="7">
    <location>
        <begin position="64"/>
        <end position="93"/>
    </location>
</feature>
<evidence type="ECO:0000256" key="5">
    <source>
        <dbReference type="ARBA" id="ARBA00023242"/>
    </source>
</evidence>
<gene>
    <name evidence="8" type="ORF">L210DRAFT_3471323</name>
</gene>
<reference evidence="8" key="1">
    <citation type="submission" date="2019-10" db="EMBL/GenBank/DDBJ databases">
        <authorList>
            <consortium name="DOE Joint Genome Institute"/>
            <person name="Kuo A."/>
            <person name="Miyauchi S."/>
            <person name="Kiss E."/>
            <person name="Drula E."/>
            <person name="Kohler A."/>
            <person name="Sanchez-Garcia M."/>
            <person name="Andreopoulos B."/>
            <person name="Barry K.W."/>
            <person name="Bonito G."/>
            <person name="Buee M."/>
            <person name="Carver A."/>
            <person name="Chen C."/>
            <person name="Cichocki N."/>
            <person name="Clum A."/>
            <person name="Culley D."/>
            <person name="Crous P.W."/>
            <person name="Fauchery L."/>
            <person name="Girlanda M."/>
            <person name="Hayes R."/>
            <person name="Keri Z."/>
            <person name="LaButti K."/>
            <person name="Lipzen A."/>
            <person name="Lombard V."/>
            <person name="Magnuson J."/>
            <person name="Maillard F."/>
            <person name="Morin E."/>
            <person name="Murat C."/>
            <person name="Nolan M."/>
            <person name="Ohm R."/>
            <person name="Pangilinan J."/>
            <person name="Pereira M."/>
            <person name="Perotto S."/>
            <person name="Peter M."/>
            <person name="Riley R."/>
            <person name="Sitrit Y."/>
            <person name="Stielow B."/>
            <person name="Szollosi G."/>
            <person name="Zifcakova L."/>
            <person name="Stursova M."/>
            <person name="Spatafora J.W."/>
            <person name="Tedersoo L."/>
            <person name="Vaario L.-M."/>
            <person name="Yamada A."/>
            <person name="Yan M."/>
            <person name="Wang P."/>
            <person name="Xu J."/>
            <person name="Bruns T."/>
            <person name="Baldrian P."/>
            <person name="Vilgalys R."/>
            <person name="Henrissat B."/>
            <person name="Grigoriev I.V."/>
            <person name="Hibbett D."/>
            <person name="Nagy L.G."/>
            <person name="Martin F.M."/>
        </authorList>
    </citation>
    <scope>NUCLEOTIDE SEQUENCE</scope>
    <source>
        <strain evidence="8">BED1</strain>
    </source>
</reference>
<evidence type="ECO:0000256" key="3">
    <source>
        <dbReference type="ARBA" id="ARBA00023015"/>
    </source>
</evidence>
<dbReference type="SUPFAM" id="SSF57701">
    <property type="entry name" value="Zn2/Cys6 DNA-binding domain"/>
    <property type="match status" value="1"/>
</dbReference>
<dbReference type="InterPro" id="IPR050815">
    <property type="entry name" value="TF_fung"/>
</dbReference>
<evidence type="ECO:0000256" key="1">
    <source>
        <dbReference type="ARBA" id="ARBA00004123"/>
    </source>
</evidence>
<dbReference type="CDD" id="cd00067">
    <property type="entry name" value="GAL4"/>
    <property type="match status" value="1"/>
</dbReference>
<dbReference type="GO" id="GO:0003677">
    <property type="term" value="F:DNA binding"/>
    <property type="evidence" value="ECO:0007669"/>
    <property type="project" value="InterPro"/>
</dbReference>
<dbReference type="SMART" id="SM00066">
    <property type="entry name" value="GAL4"/>
    <property type="match status" value="1"/>
</dbReference>
<dbReference type="AlphaFoldDB" id="A0AAD4GJM2"/>
<feature type="region of interest" description="Disordered" evidence="6">
    <location>
        <begin position="701"/>
        <end position="806"/>
    </location>
</feature>
<feature type="compositionally biased region" description="Polar residues" evidence="6">
    <location>
        <begin position="741"/>
        <end position="750"/>
    </location>
</feature>
<feature type="region of interest" description="Disordered" evidence="6">
    <location>
        <begin position="149"/>
        <end position="189"/>
    </location>
</feature>
<dbReference type="GO" id="GO:0006351">
    <property type="term" value="P:DNA-templated transcription"/>
    <property type="evidence" value="ECO:0007669"/>
    <property type="project" value="InterPro"/>
</dbReference>
<evidence type="ECO:0000256" key="2">
    <source>
        <dbReference type="ARBA" id="ARBA00022723"/>
    </source>
</evidence>
<dbReference type="InterPro" id="IPR007219">
    <property type="entry name" value="XnlR_reg_dom"/>
</dbReference>